<dbReference type="Proteomes" id="UP000478008">
    <property type="component" value="Unassembled WGS sequence"/>
</dbReference>
<accession>A0A7D9H1G7</accession>
<dbReference type="PANTHER" id="PTHR28250:SF1">
    <property type="entry name" value="CYTOCHROME B PRE-MRNA-PROCESSING PROTEIN 6"/>
    <property type="match status" value="1"/>
</dbReference>
<dbReference type="GO" id="GO:0061671">
    <property type="term" value="C:Cbp3p-Cbp6 complex"/>
    <property type="evidence" value="ECO:0007669"/>
    <property type="project" value="InterPro"/>
</dbReference>
<reference evidence="2 3" key="1">
    <citation type="submission" date="2019-07" db="EMBL/GenBank/DDBJ databases">
        <authorList>
            <person name="Friedrich A."/>
            <person name="Schacherer J."/>
        </authorList>
    </citation>
    <scope>NUCLEOTIDE SEQUENCE [LARGE SCALE GENOMIC DNA]</scope>
</reference>
<dbReference type="InterPro" id="IPR037653">
    <property type="entry name" value="Cbp6"/>
</dbReference>
<keyword evidence="3" id="KW-1185">Reference proteome</keyword>
<feature type="compositionally biased region" description="Basic and acidic residues" evidence="1">
    <location>
        <begin position="69"/>
        <end position="79"/>
    </location>
</feature>
<dbReference type="AlphaFoldDB" id="A0A7D9H1G7"/>
<dbReference type="Pfam" id="PF20180">
    <property type="entry name" value="UQCC2_CBP6"/>
    <property type="match status" value="1"/>
</dbReference>
<evidence type="ECO:0000313" key="3">
    <source>
        <dbReference type="Proteomes" id="UP000478008"/>
    </source>
</evidence>
<evidence type="ECO:0000313" key="2">
    <source>
        <dbReference type="EMBL" id="VUG18208.1"/>
    </source>
</evidence>
<proteinExistence type="predicted"/>
<dbReference type="EMBL" id="CABFWN010000003">
    <property type="protein sequence ID" value="VUG18208.1"/>
    <property type="molecule type" value="Genomic_DNA"/>
</dbReference>
<dbReference type="GO" id="GO:0043022">
    <property type="term" value="F:ribosome binding"/>
    <property type="evidence" value="ECO:0007669"/>
    <property type="project" value="InterPro"/>
</dbReference>
<dbReference type="GO" id="GO:0034551">
    <property type="term" value="P:mitochondrial respiratory chain complex III assembly"/>
    <property type="evidence" value="ECO:0007669"/>
    <property type="project" value="TreeGrafter"/>
</dbReference>
<name>A0A7D9H1G7_DEKBR</name>
<protein>
    <submittedName>
        <fullName evidence="2">DEBR0S3_04874g1_1</fullName>
    </submittedName>
</protein>
<dbReference type="PANTHER" id="PTHR28250">
    <property type="entry name" value="CYTOCHROME B PRE-MRNA-PROCESSING PROTEIN 6"/>
    <property type="match status" value="1"/>
</dbReference>
<organism evidence="2 3">
    <name type="scientific">Dekkera bruxellensis</name>
    <name type="common">Brettanomyces custersii</name>
    <dbReference type="NCBI Taxonomy" id="5007"/>
    <lineage>
        <taxon>Eukaryota</taxon>
        <taxon>Fungi</taxon>
        <taxon>Dikarya</taxon>
        <taxon>Ascomycota</taxon>
        <taxon>Saccharomycotina</taxon>
        <taxon>Pichiomycetes</taxon>
        <taxon>Pichiales</taxon>
        <taxon>Pichiaceae</taxon>
        <taxon>Brettanomyces</taxon>
    </lineage>
</organism>
<gene>
    <name evidence="2" type="primary">CBP6</name>
    <name evidence="2" type="ORF">DEBR0S3_04874G</name>
</gene>
<sequence length="159" mass="18145">MSSNKIGQEAKKLVSLLEKFPKDRIQHNATFKTSQIIRFCNIGGIAVPTSVLKEGRKDASSTKSTTKIDANENKRNTFSDKDDAYQKDLFTIDILSQQFKSLKNIANSKWEKYYQIDNKLLEPKGNPNYYNRLLGDLDKGGKQKEGFLTAWRTILTGKY</sequence>
<feature type="region of interest" description="Disordered" evidence="1">
    <location>
        <begin position="56"/>
        <end position="79"/>
    </location>
</feature>
<evidence type="ECO:0000256" key="1">
    <source>
        <dbReference type="SAM" id="MobiDB-lite"/>
    </source>
</evidence>